<evidence type="ECO:0000313" key="8">
    <source>
        <dbReference type="EMBL" id="CAE0447308.1"/>
    </source>
</evidence>
<feature type="domain" description="PARG catalytic Macro" evidence="6">
    <location>
        <begin position="184"/>
        <end position="379"/>
    </location>
</feature>
<dbReference type="Pfam" id="PF20811">
    <property type="entry name" value="PARG_cat_N"/>
    <property type="match status" value="1"/>
</dbReference>
<organism evidence="8">
    <name type="scientific">Aplanochytrium stocchinoi</name>
    <dbReference type="NCBI Taxonomy" id="215587"/>
    <lineage>
        <taxon>Eukaryota</taxon>
        <taxon>Sar</taxon>
        <taxon>Stramenopiles</taxon>
        <taxon>Bigyra</taxon>
        <taxon>Labyrinthulomycetes</taxon>
        <taxon>Thraustochytrida</taxon>
        <taxon>Thraustochytriidae</taxon>
        <taxon>Aplanochytrium</taxon>
    </lineage>
</organism>
<evidence type="ECO:0000259" key="6">
    <source>
        <dbReference type="Pfam" id="PF05028"/>
    </source>
</evidence>
<dbReference type="InterPro" id="IPR048362">
    <property type="entry name" value="PARG_helical"/>
</dbReference>
<name>A0A7S3V2G4_9STRA</name>
<dbReference type="AlphaFoldDB" id="A0A7S3V2G4"/>
<proteinExistence type="inferred from homology"/>
<feature type="active site" evidence="4">
    <location>
        <position position="233"/>
    </location>
</feature>
<reference evidence="8" key="1">
    <citation type="submission" date="2021-01" db="EMBL/GenBank/DDBJ databases">
        <authorList>
            <person name="Corre E."/>
            <person name="Pelletier E."/>
            <person name="Niang G."/>
            <person name="Scheremetjew M."/>
            <person name="Finn R."/>
            <person name="Kale V."/>
            <person name="Holt S."/>
            <person name="Cochrane G."/>
            <person name="Meng A."/>
            <person name="Brown T."/>
            <person name="Cohen L."/>
        </authorList>
    </citation>
    <scope>NUCLEOTIDE SEQUENCE</scope>
    <source>
        <strain evidence="8">GSBS06</strain>
    </source>
</reference>
<dbReference type="GO" id="GO:0009225">
    <property type="term" value="P:nucleotide-sugar metabolic process"/>
    <property type="evidence" value="ECO:0007669"/>
    <property type="project" value="TreeGrafter"/>
</dbReference>
<sequence>MICGKEMAKYLFLPHASCNFESFQKLSKLLVSRVKDHNGLASIISQVKNLSSTPALPGLKAAIDKAENTIPNLDFYGRLLPKIQAWALECTKLFPSGKLNQLPSGGTGKVELTRSQVRSILSATFFDVPIGSLSMFSLYNSSNNVGVARIMCQIAYFHQISTENQNILEDEHIIVNRRCSSSFPDWSTLDKPLSAASFSSELRIEESKALSHVDFANAKLHIGRILPSATQEEILFSIKPELFIAVLIADEGMKENESIRIEGARQYSDYSGYLDSFTFLGVKKQCFSPVPDIIAIDALIAKGNNQFEEANMRRDTNKAYLGFFPRIRDDEVDATVSSGNWGSGAFGGDVSLKFVQQLLAASAAGVMLEYSTFQNPSLEKRLKAINDMLQSKTVSQVWKILCSYSPSSENECLIQKIAQYHGSKQVQALKHWNKAIELEELGSFGDSVAQYSRAFRLWPALDSPACDHDNIPREVLLEANACGVPKTLFVTQTDNVVAPYLTGDSESMKNRASNLPVSDFENHLKRCLCA</sequence>
<feature type="binding site" evidence="5">
    <location>
        <position position="273"/>
    </location>
    <ligand>
        <name>substrate</name>
    </ligand>
</feature>
<dbReference type="InterPro" id="IPR046372">
    <property type="entry name" value="PARG_cat_C"/>
</dbReference>
<dbReference type="GO" id="GO:0005737">
    <property type="term" value="C:cytoplasm"/>
    <property type="evidence" value="ECO:0007669"/>
    <property type="project" value="TreeGrafter"/>
</dbReference>
<evidence type="ECO:0000256" key="3">
    <source>
        <dbReference type="ARBA" id="ARBA00022801"/>
    </source>
</evidence>
<feature type="active site" evidence="4">
    <location>
        <position position="232"/>
    </location>
</feature>
<evidence type="ECO:0000256" key="4">
    <source>
        <dbReference type="PIRSR" id="PIRSR607724-1"/>
    </source>
</evidence>
<dbReference type="GO" id="GO:0005975">
    <property type="term" value="P:carbohydrate metabolic process"/>
    <property type="evidence" value="ECO:0007669"/>
    <property type="project" value="InterPro"/>
</dbReference>
<evidence type="ECO:0000256" key="2">
    <source>
        <dbReference type="ARBA" id="ARBA00012255"/>
    </source>
</evidence>
<feature type="active site" evidence="4">
    <location>
        <position position="214"/>
    </location>
</feature>
<protein>
    <recommendedName>
        <fullName evidence="2">poly(ADP-ribose) glycohydrolase</fullName>
        <ecNumber evidence="2">3.2.1.143</ecNumber>
    </recommendedName>
</protein>
<feature type="binding site" evidence="5">
    <location>
        <position position="231"/>
    </location>
    <ligand>
        <name>substrate</name>
    </ligand>
</feature>
<dbReference type="PANTHER" id="PTHR12837:SF0">
    <property type="entry name" value="POLY(ADP-RIBOSE) GLYCOHYDROLASE"/>
    <property type="match status" value="1"/>
</dbReference>
<comment type="similarity">
    <text evidence="1">Belongs to the poly(ADP-ribose) glycohydrolase family.</text>
</comment>
<evidence type="ECO:0000256" key="5">
    <source>
        <dbReference type="PIRSR" id="PIRSR607724-2"/>
    </source>
</evidence>
<dbReference type="GO" id="GO:1990966">
    <property type="term" value="P:ATP generation from poly-ADP-D-ribose"/>
    <property type="evidence" value="ECO:0007669"/>
    <property type="project" value="TreeGrafter"/>
</dbReference>
<gene>
    <name evidence="8" type="ORF">ASTO00021_LOCUS17282</name>
</gene>
<dbReference type="GO" id="GO:0004649">
    <property type="term" value="F:poly(ADP-ribose) glycohydrolase activity"/>
    <property type="evidence" value="ECO:0007669"/>
    <property type="project" value="UniProtKB-EC"/>
</dbReference>
<dbReference type="PANTHER" id="PTHR12837">
    <property type="entry name" value="POLY ADP-RIBOSE GLYCOHYDROLASE"/>
    <property type="match status" value="1"/>
</dbReference>
<accession>A0A7S3V2G4</accession>
<dbReference type="EMBL" id="HBIN01022509">
    <property type="protein sequence ID" value="CAE0447308.1"/>
    <property type="molecule type" value="Transcribed_RNA"/>
</dbReference>
<dbReference type="EC" id="3.2.1.143" evidence="2"/>
<feature type="binding site" evidence="5">
    <location>
        <position position="217"/>
    </location>
    <ligand>
        <name>substrate</name>
    </ligand>
</feature>
<evidence type="ECO:0000259" key="7">
    <source>
        <dbReference type="Pfam" id="PF20811"/>
    </source>
</evidence>
<dbReference type="Pfam" id="PF05028">
    <property type="entry name" value="PARG_cat_C"/>
    <property type="match status" value="1"/>
</dbReference>
<dbReference type="GO" id="GO:0005634">
    <property type="term" value="C:nucleus"/>
    <property type="evidence" value="ECO:0007669"/>
    <property type="project" value="TreeGrafter"/>
</dbReference>
<dbReference type="GO" id="GO:0006282">
    <property type="term" value="P:regulation of DNA repair"/>
    <property type="evidence" value="ECO:0007669"/>
    <property type="project" value="InterPro"/>
</dbReference>
<keyword evidence="3" id="KW-0378">Hydrolase</keyword>
<evidence type="ECO:0000256" key="1">
    <source>
        <dbReference type="ARBA" id="ARBA00009545"/>
    </source>
</evidence>
<feature type="domain" description="PARG helical" evidence="7">
    <location>
        <begin position="74"/>
        <end position="166"/>
    </location>
</feature>
<dbReference type="InterPro" id="IPR007724">
    <property type="entry name" value="Poly_GlycHdrlase"/>
</dbReference>